<protein>
    <submittedName>
        <fullName evidence="2">Uncharacterized protein</fullName>
    </submittedName>
</protein>
<feature type="region of interest" description="Disordered" evidence="1">
    <location>
        <begin position="117"/>
        <end position="147"/>
    </location>
</feature>
<feature type="region of interest" description="Disordered" evidence="1">
    <location>
        <begin position="1"/>
        <end position="27"/>
    </location>
</feature>
<dbReference type="EMBL" id="CP109019">
    <property type="protein sequence ID" value="WUT82506.1"/>
    <property type="molecule type" value="Genomic_DNA"/>
</dbReference>
<sequence length="147" mass="15773">MHAYEPSRQPYQSQIPSMRPAQDLSGGHSATPIYDALYSEYRRSFRALPGDRSNEDDLGFRGFAALGHAGSLGFRGAHQHHAQPVQAPHPQTVPSFHPYPAHSGAPWQLSGAANSGMTGGTGHMTGRQHTGLHQLPAALPPAPRRGL</sequence>
<feature type="region of interest" description="Disordered" evidence="1">
    <location>
        <begin position="76"/>
        <end position="99"/>
    </location>
</feature>
<evidence type="ECO:0000256" key="1">
    <source>
        <dbReference type="SAM" id="MobiDB-lite"/>
    </source>
</evidence>
<keyword evidence="3" id="KW-1185">Reference proteome</keyword>
<dbReference type="Proteomes" id="UP001432060">
    <property type="component" value="Chromosome"/>
</dbReference>
<evidence type="ECO:0000313" key="2">
    <source>
        <dbReference type="EMBL" id="WUT82506.1"/>
    </source>
</evidence>
<feature type="compositionally biased region" description="Pro residues" evidence="1">
    <location>
        <begin position="138"/>
        <end position="147"/>
    </location>
</feature>
<gene>
    <name evidence="2" type="ORF">OG515_09980</name>
</gene>
<accession>A0ABZ1XI41</accession>
<feature type="compositionally biased region" description="Low complexity" evidence="1">
    <location>
        <begin position="82"/>
        <end position="94"/>
    </location>
</feature>
<feature type="compositionally biased region" description="Low complexity" evidence="1">
    <location>
        <begin position="124"/>
        <end position="137"/>
    </location>
</feature>
<name>A0ABZ1XI41_9ACTN</name>
<evidence type="ECO:0000313" key="3">
    <source>
        <dbReference type="Proteomes" id="UP001432060"/>
    </source>
</evidence>
<reference evidence="2" key="1">
    <citation type="submission" date="2022-10" db="EMBL/GenBank/DDBJ databases">
        <title>The complete genomes of actinobacterial strains from the NBC collection.</title>
        <authorList>
            <person name="Joergensen T.S."/>
            <person name="Alvarez Arevalo M."/>
            <person name="Sterndorff E.B."/>
            <person name="Faurdal D."/>
            <person name="Vuksanovic O."/>
            <person name="Mourched A.-S."/>
            <person name="Charusanti P."/>
            <person name="Shaw S."/>
            <person name="Blin K."/>
            <person name="Weber T."/>
        </authorList>
    </citation>
    <scope>NUCLEOTIDE SEQUENCE</scope>
    <source>
        <strain evidence="2">NBC_00668</strain>
    </source>
</reference>
<organism evidence="2 3">
    <name type="scientific">Streptomyces melanogenes</name>
    <dbReference type="NCBI Taxonomy" id="67326"/>
    <lineage>
        <taxon>Bacteria</taxon>
        <taxon>Bacillati</taxon>
        <taxon>Actinomycetota</taxon>
        <taxon>Actinomycetes</taxon>
        <taxon>Kitasatosporales</taxon>
        <taxon>Streptomycetaceae</taxon>
        <taxon>Streptomyces</taxon>
    </lineage>
</organism>
<proteinExistence type="predicted"/>